<feature type="domain" description="Glycosyltransferase 2-like" evidence="4">
    <location>
        <begin position="42"/>
        <end position="150"/>
    </location>
</feature>
<evidence type="ECO:0000256" key="3">
    <source>
        <dbReference type="ARBA" id="ARBA00022679"/>
    </source>
</evidence>
<dbReference type="Pfam" id="PF00535">
    <property type="entry name" value="Glycos_transf_2"/>
    <property type="match status" value="1"/>
</dbReference>
<dbReference type="Gene3D" id="3.90.550.10">
    <property type="entry name" value="Spore Coat Polysaccharide Biosynthesis Protein SpsA, Chain A"/>
    <property type="match status" value="1"/>
</dbReference>
<dbReference type="EMBL" id="CP024923">
    <property type="protein sequence ID" value="ATY34293.1"/>
    <property type="molecule type" value="Genomic_DNA"/>
</dbReference>
<dbReference type="InterPro" id="IPR001173">
    <property type="entry name" value="Glyco_trans_2-like"/>
</dbReference>
<organism evidence="5 6">
    <name type="scientific">Sphingomonas psychrotolerans</name>
    <dbReference type="NCBI Taxonomy" id="1327635"/>
    <lineage>
        <taxon>Bacteria</taxon>
        <taxon>Pseudomonadati</taxon>
        <taxon>Pseudomonadota</taxon>
        <taxon>Alphaproteobacteria</taxon>
        <taxon>Sphingomonadales</taxon>
        <taxon>Sphingomonadaceae</taxon>
        <taxon>Sphingomonas</taxon>
    </lineage>
</organism>
<evidence type="ECO:0000313" key="6">
    <source>
        <dbReference type="Proteomes" id="UP000229081"/>
    </source>
</evidence>
<dbReference type="GO" id="GO:0016757">
    <property type="term" value="F:glycosyltransferase activity"/>
    <property type="evidence" value="ECO:0007669"/>
    <property type="project" value="UniProtKB-KW"/>
</dbReference>
<dbReference type="InterPro" id="IPR029044">
    <property type="entry name" value="Nucleotide-diphossugar_trans"/>
</dbReference>
<accession>A0A2K8MK94</accession>
<dbReference type="Proteomes" id="UP000229081">
    <property type="component" value="Chromosome"/>
</dbReference>
<comment type="similarity">
    <text evidence="1">Belongs to the glycosyltransferase 2 family.</text>
</comment>
<gene>
    <name evidence="5" type="ORF">CVN68_21945</name>
</gene>
<dbReference type="PANTHER" id="PTHR43179:SF12">
    <property type="entry name" value="GALACTOFURANOSYLTRANSFERASE GLFT2"/>
    <property type="match status" value="1"/>
</dbReference>
<proteinExistence type="inferred from homology"/>
<evidence type="ECO:0000313" key="5">
    <source>
        <dbReference type="EMBL" id="ATY34293.1"/>
    </source>
</evidence>
<evidence type="ECO:0000259" key="4">
    <source>
        <dbReference type="Pfam" id="PF00535"/>
    </source>
</evidence>
<dbReference type="SUPFAM" id="SSF53448">
    <property type="entry name" value="Nucleotide-diphospho-sugar transferases"/>
    <property type="match status" value="1"/>
</dbReference>
<keyword evidence="6" id="KW-1185">Reference proteome</keyword>
<keyword evidence="3" id="KW-0808">Transferase</keyword>
<dbReference type="PANTHER" id="PTHR43179">
    <property type="entry name" value="RHAMNOSYLTRANSFERASE WBBL"/>
    <property type="match status" value="1"/>
</dbReference>
<evidence type="ECO:0000256" key="1">
    <source>
        <dbReference type="ARBA" id="ARBA00006739"/>
    </source>
</evidence>
<evidence type="ECO:0000256" key="2">
    <source>
        <dbReference type="ARBA" id="ARBA00022676"/>
    </source>
</evidence>
<name>A0A2K8MK94_9SPHN</name>
<dbReference type="AlphaFoldDB" id="A0A2K8MK94"/>
<protein>
    <recommendedName>
        <fullName evidence="4">Glycosyltransferase 2-like domain-containing protein</fullName>
    </recommendedName>
</protein>
<keyword evidence="2" id="KW-0328">Glycosyltransferase</keyword>
<dbReference type="KEGG" id="sphc:CVN68_21945"/>
<reference evidence="5 6" key="1">
    <citation type="submission" date="2017-11" db="EMBL/GenBank/DDBJ databases">
        <title>Complete genome sequence of Sphingomonas sp. Strain Cra20, a psychrotolerant potential plant growth promoting rhizobacteria.</title>
        <authorList>
            <person name="Luo Y."/>
        </authorList>
    </citation>
    <scope>NUCLEOTIDE SEQUENCE [LARGE SCALE GENOMIC DNA]</scope>
    <source>
        <strain evidence="5 6">Cra20</strain>
    </source>
</reference>
<sequence length="318" mass="33936">MGLSAHAAAPAARCPDVPLRSAVPCSRVQAAGSARVRSTIAVVLTVHNRRDKTEAMLRTLIEQPNSAFPLHFYITDDGSNDGSAEAVLAVTPNAKILPGDGSLFWAGGMRLALDAARQDGHALYLLVNDDVVFDRDMLDRMIAATDATPARPCIMVGSVRGEDGATSYGGFMRETGLGVRLARVEPDAHSSVPIATFNANCVLLDAAAVERLDGLDPIFTHALADIDLGLRARSAGIPVWLAPGHVGACALNTGTLIPAVPVGWRAFVRRVLSPKGLPSREWMLYNRRHAGASWPIPFLGAYVKLAARYALSRWKSLT</sequence>